<keyword evidence="1" id="KW-0732">Signal</keyword>
<gene>
    <name evidence="2" type="ORF">GCM10014713_54570</name>
</gene>
<dbReference type="EMBL" id="BMQQ01000026">
    <property type="protein sequence ID" value="GGT53776.1"/>
    <property type="molecule type" value="Genomic_DNA"/>
</dbReference>
<reference evidence="2" key="2">
    <citation type="submission" date="2020-09" db="EMBL/GenBank/DDBJ databases">
        <authorList>
            <person name="Sun Q."/>
            <person name="Ohkuma M."/>
        </authorList>
    </citation>
    <scope>NUCLEOTIDE SEQUENCE</scope>
    <source>
        <strain evidence="2">JCM 3172</strain>
    </source>
</reference>
<name>A0A918HCP5_9ACTN</name>
<evidence type="ECO:0008006" key="4">
    <source>
        <dbReference type="Google" id="ProtNLM"/>
    </source>
</evidence>
<comment type="caution">
    <text evidence="2">The sequence shown here is derived from an EMBL/GenBank/DDBJ whole genome shotgun (WGS) entry which is preliminary data.</text>
</comment>
<dbReference type="Proteomes" id="UP000619486">
    <property type="component" value="Unassembled WGS sequence"/>
</dbReference>
<evidence type="ECO:0000313" key="2">
    <source>
        <dbReference type="EMBL" id="GGT53776.1"/>
    </source>
</evidence>
<feature type="chain" id="PRO_5036951432" description="Secreted protein" evidence="1">
    <location>
        <begin position="34"/>
        <end position="150"/>
    </location>
</feature>
<evidence type="ECO:0000256" key="1">
    <source>
        <dbReference type="SAM" id="SignalP"/>
    </source>
</evidence>
<keyword evidence="3" id="KW-1185">Reference proteome</keyword>
<organism evidence="2 3">
    <name type="scientific">Streptomyces purpureus</name>
    <dbReference type="NCBI Taxonomy" id="1951"/>
    <lineage>
        <taxon>Bacteria</taxon>
        <taxon>Bacillati</taxon>
        <taxon>Actinomycetota</taxon>
        <taxon>Actinomycetes</taxon>
        <taxon>Kitasatosporales</taxon>
        <taxon>Streptomycetaceae</taxon>
        <taxon>Streptomyces</taxon>
    </lineage>
</organism>
<dbReference type="PROSITE" id="PS51318">
    <property type="entry name" value="TAT"/>
    <property type="match status" value="1"/>
</dbReference>
<proteinExistence type="predicted"/>
<dbReference type="InterPro" id="IPR006311">
    <property type="entry name" value="TAT_signal"/>
</dbReference>
<dbReference type="RefSeq" id="WP_019888094.1">
    <property type="nucleotide sequence ID" value="NZ_BMQQ01000026.1"/>
</dbReference>
<reference evidence="2" key="1">
    <citation type="journal article" date="2014" name="Int. J. Syst. Evol. Microbiol.">
        <title>Complete genome sequence of Corynebacterium casei LMG S-19264T (=DSM 44701T), isolated from a smear-ripened cheese.</title>
        <authorList>
            <consortium name="US DOE Joint Genome Institute (JGI-PGF)"/>
            <person name="Walter F."/>
            <person name="Albersmeier A."/>
            <person name="Kalinowski J."/>
            <person name="Ruckert C."/>
        </authorList>
    </citation>
    <scope>NUCLEOTIDE SEQUENCE</scope>
    <source>
        <strain evidence="2">JCM 3172</strain>
    </source>
</reference>
<protein>
    <recommendedName>
        <fullName evidence="4">Secreted protein</fullName>
    </recommendedName>
</protein>
<dbReference type="AlphaFoldDB" id="A0A918HCP5"/>
<evidence type="ECO:0000313" key="3">
    <source>
        <dbReference type="Proteomes" id="UP000619486"/>
    </source>
</evidence>
<feature type="signal peptide" evidence="1">
    <location>
        <begin position="1"/>
        <end position="33"/>
    </location>
</feature>
<accession>A0A918HCP5</accession>
<sequence length="150" mass="15761">MVKRRRFQRRAALAALFASTAVLALGTAVSAQASGGSCRQGPTVTDFLGGRFPTSVCPTWITSHVRQDPNGGTASAGVLYAGHNWVVCQRMGGTNPKNGTGVNNYWLYTQADVGFMNNGWGWLPANAVSYGGDWEPIPGVPMCGIGVGGR</sequence>